<comment type="caution">
    <text evidence="2">The sequence shown here is derived from an EMBL/GenBank/DDBJ whole genome shotgun (WGS) entry which is preliminary data.</text>
</comment>
<dbReference type="InterPro" id="IPR043129">
    <property type="entry name" value="ATPase_NBD"/>
</dbReference>
<dbReference type="RefSeq" id="WP_144249947.1">
    <property type="nucleotide sequence ID" value="NZ_VLPK01000004.1"/>
</dbReference>
<name>A0A556MFF9_9SPHI</name>
<dbReference type="SUPFAM" id="SSF53067">
    <property type="entry name" value="Actin-like ATPase domain"/>
    <property type="match status" value="1"/>
</dbReference>
<dbReference type="InterPro" id="IPR000600">
    <property type="entry name" value="ROK"/>
</dbReference>
<evidence type="ECO:0000256" key="1">
    <source>
        <dbReference type="ARBA" id="ARBA00006479"/>
    </source>
</evidence>
<dbReference type="OrthoDB" id="9810372at2"/>
<proteinExistence type="inferred from homology"/>
<dbReference type="EMBL" id="VLPK01000004">
    <property type="protein sequence ID" value="TSJ38666.1"/>
    <property type="molecule type" value="Genomic_DNA"/>
</dbReference>
<dbReference type="PANTHER" id="PTHR18964">
    <property type="entry name" value="ROK (REPRESSOR, ORF, KINASE) FAMILY"/>
    <property type="match status" value="1"/>
</dbReference>
<keyword evidence="3" id="KW-1185">Reference proteome</keyword>
<sequence length="322" mass="34038">MLLGFDIGGTKCAVVLGKLTGDDPIEIVDKVAMPTVQPPLGMINILFIAAERLLAKHNIANAQLDGIGISCGGPLSSKKGLILSPPNLPGWDNIPMVELTEKRFGKKTLLQNDANACAVAEWKYGAGKGYENVIFLTFGTGMGAGLILNGRLYSGTSDFAGEVGHLRLSDMGPVGFGKSGSFEGWCSGGGIAQLAQIKVRERLQVGEKVSFCESLDDLPKLTARIVAEAAHNGDELAIDIYNTCAEYLGRGLSLLIDILNPEVIIMGSIYGRAKSLLDTRMMQVIEREAYIGSHSVCKIVPAGLGESIGDMAALSLAVLSND</sequence>
<protein>
    <submittedName>
        <fullName evidence="2">ROK family protein</fullName>
    </submittedName>
</protein>
<dbReference type="PANTHER" id="PTHR18964:SF149">
    <property type="entry name" value="BIFUNCTIONAL UDP-N-ACETYLGLUCOSAMINE 2-EPIMERASE_N-ACETYLMANNOSAMINE KINASE"/>
    <property type="match status" value="1"/>
</dbReference>
<dbReference type="AlphaFoldDB" id="A0A556MFF9"/>
<dbReference type="CDD" id="cd23763">
    <property type="entry name" value="ASKHA_ATPase_ROK"/>
    <property type="match status" value="1"/>
</dbReference>
<reference evidence="2 3" key="1">
    <citation type="submission" date="2019-07" db="EMBL/GenBank/DDBJ databases">
        <authorList>
            <person name="Huq M.A."/>
        </authorList>
    </citation>
    <scope>NUCLEOTIDE SEQUENCE [LARGE SCALE GENOMIC DNA]</scope>
    <source>
        <strain evidence="2 3">MAH-19</strain>
    </source>
</reference>
<evidence type="ECO:0000313" key="2">
    <source>
        <dbReference type="EMBL" id="TSJ38666.1"/>
    </source>
</evidence>
<organism evidence="2 3">
    <name type="scientific">Mucilaginibacter corticis</name>
    <dbReference type="NCBI Taxonomy" id="2597670"/>
    <lineage>
        <taxon>Bacteria</taxon>
        <taxon>Pseudomonadati</taxon>
        <taxon>Bacteroidota</taxon>
        <taxon>Sphingobacteriia</taxon>
        <taxon>Sphingobacteriales</taxon>
        <taxon>Sphingobacteriaceae</taxon>
        <taxon>Mucilaginibacter</taxon>
    </lineage>
</organism>
<dbReference type="Gene3D" id="3.30.420.40">
    <property type="match status" value="2"/>
</dbReference>
<comment type="similarity">
    <text evidence="1">Belongs to the ROK (NagC/XylR) family.</text>
</comment>
<dbReference type="Proteomes" id="UP000318733">
    <property type="component" value="Unassembled WGS sequence"/>
</dbReference>
<dbReference type="Pfam" id="PF00480">
    <property type="entry name" value="ROK"/>
    <property type="match status" value="1"/>
</dbReference>
<accession>A0A556MFF9</accession>
<gene>
    <name evidence="2" type="ORF">FO440_19355</name>
</gene>
<evidence type="ECO:0000313" key="3">
    <source>
        <dbReference type="Proteomes" id="UP000318733"/>
    </source>
</evidence>